<keyword evidence="3" id="KW-1185">Reference proteome</keyword>
<dbReference type="AlphaFoldDB" id="A0A2V4NSI3"/>
<feature type="domain" description="Outer membrane channel protein CpnT-like N-terminal" evidence="1">
    <location>
        <begin position="11"/>
        <end position="137"/>
    </location>
</feature>
<accession>A0A2V4NSI3</accession>
<protein>
    <recommendedName>
        <fullName evidence="1">Outer membrane channel protein CpnT-like N-terminal domain-containing protein</fullName>
    </recommendedName>
</protein>
<evidence type="ECO:0000313" key="2">
    <source>
        <dbReference type="EMBL" id="PYC86160.1"/>
    </source>
</evidence>
<dbReference type="EMBL" id="PYBW01000020">
    <property type="protein sequence ID" value="PYC86160.1"/>
    <property type="molecule type" value="Genomic_DNA"/>
</dbReference>
<evidence type="ECO:0000313" key="3">
    <source>
        <dbReference type="Proteomes" id="UP000248039"/>
    </source>
</evidence>
<dbReference type="Gene3D" id="1.10.287.1060">
    <property type="entry name" value="ESAT-6-like"/>
    <property type="match status" value="1"/>
</dbReference>
<dbReference type="InterPro" id="IPR036689">
    <property type="entry name" value="ESAT-6-like_sf"/>
</dbReference>
<dbReference type="Pfam" id="PF25547">
    <property type="entry name" value="WXG100_2"/>
    <property type="match status" value="1"/>
</dbReference>
<dbReference type="InterPro" id="IPR057746">
    <property type="entry name" value="CpnT-like_N"/>
</dbReference>
<proteinExistence type="predicted"/>
<evidence type="ECO:0000259" key="1">
    <source>
        <dbReference type="Pfam" id="PF25547"/>
    </source>
</evidence>
<reference evidence="2 3" key="1">
    <citation type="submission" date="2018-03" db="EMBL/GenBank/DDBJ databases">
        <title>Bioinformatic expansion and discovery of thiopeptide antibiotics.</title>
        <authorList>
            <person name="Schwalen C.J."/>
            <person name="Hudson G.A."/>
            <person name="Mitchell D.A."/>
        </authorList>
    </citation>
    <scope>NUCLEOTIDE SEQUENCE [LARGE SCALE GENOMIC DNA]</scope>
    <source>
        <strain evidence="2 3">ATCC 21389</strain>
    </source>
</reference>
<gene>
    <name evidence="2" type="ORF">C7C46_05865</name>
</gene>
<comment type="caution">
    <text evidence="2">The sequence shown here is derived from an EMBL/GenBank/DDBJ whole genome shotgun (WGS) entry which is preliminary data.</text>
</comment>
<dbReference type="Proteomes" id="UP000248039">
    <property type="component" value="Unassembled WGS sequence"/>
</dbReference>
<dbReference type="OrthoDB" id="9111418at2"/>
<dbReference type="SUPFAM" id="SSF140453">
    <property type="entry name" value="EsxAB dimer-like"/>
    <property type="match status" value="1"/>
</dbReference>
<dbReference type="RefSeq" id="WP_110666422.1">
    <property type="nucleotide sequence ID" value="NZ_PYBW01000020.1"/>
</dbReference>
<organism evidence="2 3">
    <name type="scientific">Streptomyces tateyamensis</name>
    <dbReference type="NCBI Taxonomy" id="565073"/>
    <lineage>
        <taxon>Bacteria</taxon>
        <taxon>Bacillati</taxon>
        <taxon>Actinomycetota</taxon>
        <taxon>Actinomycetes</taxon>
        <taxon>Kitasatosporales</taxon>
        <taxon>Streptomycetaceae</taxon>
        <taxon>Streptomyces</taxon>
    </lineage>
</organism>
<name>A0A2V4NSI3_9ACTN</name>
<sequence>MSIELPDDLVWVMGVIGLNWPEIDEDELREWANHIREYAKGVREAHDDTHGVVTNLGAVYQGASYEAMVARWALASDGHFKVLIDHCGTLAGALDLAADAVVVAKGAVITELVAMVAEFAAEQAAAVATLGLAEAANAAIIEGGKLIVNALLQQIEQDIIGQLVTTAIEPFQAAIQEAVSGLAFHGVQAALGPAATGGAILGEGNAA</sequence>